<gene>
    <name evidence="1" type="ORF">DPX16_16090</name>
</gene>
<evidence type="ECO:0000313" key="1">
    <source>
        <dbReference type="EMBL" id="ROL47718.1"/>
    </source>
</evidence>
<dbReference type="Proteomes" id="UP000281406">
    <property type="component" value="Unassembled WGS sequence"/>
</dbReference>
<dbReference type="AlphaFoldDB" id="A0A3N0YPN9"/>
<comment type="caution">
    <text evidence="1">The sequence shown here is derived from an EMBL/GenBank/DDBJ whole genome shotgun (WGS) entry which is preliminary data.</text>
</comment>
<accession>A0A3N0YPN9</accession>
<reference evidence="1 2" key="1">
    <citation type="submission" date="2018-10" db="EMBL/GenBank/DDBJ databases">
        <title>Genome assembly for a Yunnan-Guizhou Plateau 3E fish, Anabarilius grahami (Regan), and its evolutionary and genetic applications.</title>
        <authorList>
            <person name="Jiang W."/>
        </authorList>
    </citation>
    <scope>NUCLEOTIDE SEQUENCE [LARGE SCALE GENOMIC DNA]</scope>
    <source>
        <strain evidence="1">AG-KIZ</strain>
        <tissue evidence="1">Muscle</tissue>
    </source>
</reference>
<name>A0A3N0YPN9_ANAGA</name>
<organism evidence="1 2">
    <name type="scientific">Anabarilius grahami</name>
    <name type="common">Kanglang fish</name>
    <name type="synonym">Barilius grahami</name>
    <dbReference type="NCBI Taxonomy" id="495550"/>
    <lineage>
        <taxon>Eukaryota</taxon>
        <taxon>Metazoa</taxon>
        <taxon>Chordata</taxon>
        <taxon>Craniata</taxon>
        <taxon>Vertebrata</taxon>
        <taxon>Euteleostomi</taxon>
        <taxon>Actinopterygii</taxon>
        <taxon>Neopterygii</taxon>
        <taxon>Teleostei</taxon>
        <taxon>Ostariophysi</taxon>
        <taxon>Cypriniformes</taxon>
        <taxon>Xenocyprididae</taxon>
        <taxon>Xenocypridinae</taxon>
        <taxon>Xenocypridinae incertae sedis</taxon>
        <taxon>Anabarilius</taxon>
    </lineage>
</organism>
<dbReference type="EMBL" id="RJVU01035287">
    <property type="protein sequence ID" value="ROL47718.1"/>
    <property type="molecule type" value="Genomic_DNA"/>
</dbReference>
<protein>
    <submittedName>
        <fullName evidence="1">Uncharacterized protein</fullName>
    </submittedName>
</protein>
<proteinExistence type="predicted"/>
<sequence>MRKTGKEIADMLPVVGLGMLGRFVWAETRKITPRDRQWCVLTLRTLWGDEYSSMPVLTAFLCRLGHGCFSGIKTSHIGGLPGNSVSCQTFEGRYWDATGLQYKFQMACINFFRVAHSTLSLQELTIQKLQ</sequence>
<keyword evidence="2" id="KW-1185">Reference proteome</keyword>
<evidence type="ECO:0000313" key="2">
    <source>
        <dbReference type="Proteomes" id="UP000281406"/>
    </source>
</evidence>